<gene>
    <name evidence="2" type="ORF">TA5114_00600</name>
</gene>
<dbReference type="InterPro" id="IPR011576">
    <property type="entry name" value="Pyridox_Oxase_N"/>
</dbReference>
<feature type="domain" description="Pyridoxamine 5'-phosphate oxidase N-terminal" evidence="1">
    <location>
        <begin position="4"/>
        <end position="104"/>
    </location>
</feature>
<dbReference type="EMBL" id="CYUE01000003">
    <property type="protein sequence ID" value="CUK24814.1"/>
    <property type="molecule type" value="Genomic_DNA"/>
</dbReference>
<dbReference type="RefSeq" id="WP_058313833.1">
    <property type="nucleotide sequence ID" value="NZ_CYTO01000003.1"/>
</dbReference>
<dbReference type="STRING" id="1715691.TA5113_00191"/>
<evidence type="ECO:0000313" key="3">
    <source>
        <dbReference type="Proteomes" id="UP000051184"/>
    </source>
</evidence>
<dbReference type="AlphaFoldDB" id="A0A0P1IME7"/>
<sequence>MLNKDTKALIETWRLGIVASTHSDGTPNVWPKDTFVVHDPKTIGFPETQSLNTLKNLAARPTVEVLFVDQLTQVALRCRGQARCVERSAQCFNSLSEPYIAQQRGLKNDIKALVLIDLQDVTLTRVQAFDDEAAPEDRRQSAMQRMRDINIKYFASEKSEC</sequence>
<keyword evidence="3" id="KW-1185">Reference proteome</keyword>
<dbReference type="PANTHER" id="PTHR40660">
    <property type="entry name" value="5'-PHOSPHATE OXIDASE PUTATIVE DOMAIN-CONTAINING PROTEIN-RELATED"/>
    <property type="match status" value="1"/>
</dbReference>
<dbReference type="Proteomes" id="UP000051184">
    <property type="component" value="Unassembled WGS sequence"/>
</dbReference>
<dbReference type="PANTHER" id="PTHR40660:SF1">
    <property type="entry name" value="5'-PHOSPHATE OXIDASE PUTATIVE DOMAIN-CONTAINING PROTEIN-RELATED"/>
    <property type="match status" value="1"/>
</dbReference>
<evidence type="ECO:0000259" key="1">
    <source>
        <dbReference type="Pfam" id="PF01243"/>
    </source>
</evidence>
<reference evidence="3" key="1">
    <citation type="submission" date="2015-09" db="EMBL/GenBank/DDBJ databases">
        <authorList>
            <person name="Rodrigo-Torres Lidia"/>
            <person name="Arahal R.David."/>
        </authorList>
    </citation>
    <scope>NUCLEOTIDE SEQUENCE [LARGE SCALE GENOMIC DNA]</scope>
    <source>
        <strain evidence="3">CECT 5114</strain>
    </source>
</reference>
<accession>A0A0P1IME7</accession>
<dbReference type="Pfam" id="PF01243">
    <property type="entry name" value="PNPOx_N"/>
    <property type="match status" value="1"/>
</dbReference>
<dbReference type="SUPFAM" id="SSF50475">
    <property type="entry name" value="FMN-binding split barrel"/>
    <property type="match status" value="1"/>
</dbReference>
<dbReference type="OrthoDB" id="7867371at2"/>
<name>A0A0P1IME7_9RHOB</name>
<organism evidence="2 3">
    <name type="scientific">Cognatishimia activa</name>
    <dbReference type="NCBI Taxonomy" id="1715691"/>
    <lineage>
        <taxon>Bacteria</taxon>
        <taxon>Pseudomonadati</taxon>
        <taxon>Pseudomonadota</taxon>
        <taxon>Alphaproteobacteria</taxon>
        <taxon>Rhodobacterales</taxon>
        <taxon>Paracoccaceae</taxon>
        <taxon>Cognatishimia</taxon>
    </lineage>
</organism>
<protein>
    <submittedName>
        <fullName evidence="2">PPOX class probable F420-dependent enzyme</fullName>
    </submittedName>
</protein>
<dbReference type="InterPro" id="IPR012349">
    <property type="entry name" value="Split_barrel_FMN-bd"/>
</dbReference>
<proteinExistence type="predicted"/>
<evidence type="ECO:0000313" key="2">
    <source>
        <dbReference type="EMBL" id="CUK24814.1"/>
    </source>
</evidence>
<dbReference type="Gene3D" id="2.30.110.10">
    <property type="entry name" value="Electron Transport, Fmn-binding Protein, Chain A"/>
    <property type="match status" value="1"/>
</dbReference>